<reference evidence="1" key="1">
    <citation type="journal article" date="2015" name="Nature">
        <title>Complex archaea that bridge the gap between prokaryotes and eukaryotes.</title>
        <authorList>
            <person name="Spang A."/>
            <person name="Saw J.H."/>
            <person name="Jorgensen S.L."/>
            <person name="Zaremba-Niedzwiedzka K."/>
            <person name="Martijn J."/>
            <person name="Lind A.E."/>
            <person name="van Eijk R."/>
            <person name="Schleper C."/>
            <person name="Guy L."/>
            <person name="Ettema T.J."/>
        </authorList>
    </citation>
    <scope>NUCLEOTIDE SEQUENCE</scope>
</reference>
<proteinExistence type="predicted"/>
<protein>
    <recommendedName>
        <fullName evidence="2">DUF1937 domain-containing protein</fullName>
    </recommendedName>
</protein>
<dbReference type="Gene3D" id="3.40.50.10400">
    <property type="entry name" value="Hypothetical protein PA1492"/>
    <property type="match status" value="1"/>
</dbReference>
<evidence type="ECO:0000313" key="1">
    <source>
        <dbReference type="EMBL" id="KKN83869.1"/>
    </source>
</evidence>
<comment type="caution">
    <text evidence="1">The sequence shown here is derived from an EMBL/GenBank/DDBJ whole genome shotgun (WGS) entry which is preliminary data.</text>
</comment>
<dbReference type="SUPFAM" id="SSF52309">
    <property type="entry name" value="N-(deoxy)ribosyltransferase-like"/>
    <property type="match status" value="1"/>
</dbReference>
<dbReference type="EMBL" id="LAZR01000179">
    <property type="protein sequence ID" value="KKN83869.1"/>
    <property type="molecule type" value="Genomic_DNA"/>
</dbReference>
<dbReference type="AlphaFoldDB" id="A0A0F9TX56"/>
<dbReference type="Pfam" id="PF14359">
    <property type="entry name" value="DUF4406"/>
    <property type="match status" value="1"/>
</dbReference>
<sequence>MAAGGGHDWRSFYEIDKHINEARLWATRLVTEGIPFFCPHMNSAHMEVLSPSTPPEFWYDMDMLFLKQASALLLIPGWENSKGAVLELKQARLLPIPYFEYLEFDLLVSFWKDMKEDSL</sequence>
<evidence type="ECO:0008006" key="2">
    <source>
        <dbReference type="Google" id="ProtNLM"/>
    </source>
</evidence>
<accession>A0A0F9TX56</accession>
<name>A0A0F9TX56_9ZZZZ</name>
<gene>
    <name evidence="1" type="ORF">LCGC14_0295220</name>
</gene>
<organism evidence="1">
    <name type="scientific">marine sediment metagenome</name>
    <dbReference type="NCBI Taxonomy" id="412755"/>
    <lineage>
        <taxon>unclassified sequences</taxon>
        <taxon>metagenomes</taxon>
        <taxon>ecological metagenomes</taxon>
    </lineage>
</organism>
<dbReference type="InterPro" id="IPR025518">
    <property type="entry name" value="DUF4406"/>
</dbReference>